<evidence type="ECO:0000313" key="10">
    <source>
        <dbReference type="Proteomes" id="UP001175353"/>
    </source>
</evidence>
<dbReference type="InterPro" id="IPR036188">
    <property type="entry name" value="FAD/NAD-bd_sf"/>
</dbReference>
<evidence type="ECO:0000256" key="5">
    <source>
        <dbReference type="PIRSR" id="PIRSR000350-3"/>
    </source>
</evidence>
<evidence type="ECO:0000256" key="1">
    <source>
        <dbReference type="ARBA" id="ARBA00007532"/>
    </source>
</evidence>
<dbReference type="GO" id="GO:0003955">
    <property type="term" value="F:NAD(P)H dehydrogenase (quinone) activity"/>
    <property type="evidence" value="ECO:0007669"/>
    <property type="project" value="TreeGrafter"/>
</dbReference>
<keyword evidence="2" id="KW-0285">Flavoprotein</keyword>
<evidence type="ECO:0008006" key="11">
    <source>
        <dbReference type="Google" id="ProtNLM"/>
    </source>
</evidence>
<dbReference type="InterPro" id="IPR004099">
    <property type="entry name" value="Pyr_nucl-diS_OxRdtase_dimer"/>
</dbReference>
<feature type="binding site" evidence="5">
    <location>
        <position position="90"/>
    </location>
    <ligand>
        <name>FAD</name>
        <dbReference type="ChEBI" id="CHEBI:57692"/>
    </ligand>
</feature>
<dbReference type="SUPFAM" id="SSF51905">
    <property type="entry name" value="FAD/NAD(P)-binding domain"/>
    <property type="match status" value="1"/>
</dbReference>
<dbReference type="PANTHER" id="PTHR43014:SF2">
    <property type="entry name" value="MERCURIC REDUCTASE"/>
    <property type="match status" value="1"/>
</dbReference>
<evidence type="ECO:0000256" key="4">
    <source>
        <dbReference type="ARBA" id="ARBA00023002"/>
    </source>
</evidence>
<keyword evidence="5" id="KW-0547">Nucleotide-binding</keyword>
<dbReference type="Pfam" id="PF07992">
    <property type="entry name" value="Pyr_redox_2"/>
    <property type="match status" value="1"/>
</dbReference>
<dbReference type="InterPro" id="IPR001100">
    <property type="entry name" value="Pyr_nuc-diS_OxRdtase"/>
</dbReference>
<name>A0AAN6K497_9PEZI</name>
<dbReference type="Gene3D" id="3.50.50.60">
    <property type="entry name" value="FAD/NAD(P)-binding domain"/>
    <property type="match status" value="2"/>
</dbReference>
<dbReference type="PANTHER" id="PTHR43014">
    <property type="entry name" value="MERCURIC REDUCTASE"/>
    <property type="match status" value="1"/>
</dbReference>
<comment type="caution">
    <text evidence="9">The sequence shown here is derived from an EMBL/GenBank/DDBJ whole genome shotgun (WGS) entry which is preliminary data.</text>
</comment>
<feature type="binding site" evidence="5">
    <location>
        <position position="362"/>
    </location>
    <ligand>
        <name>FAD</name>
        <dbReference type="ChEBI" id="CHEBI:57692"/>
    </ligand>
</feature>
<gene>
    <name evidence="9" type="ORF">LTR91_022321</name>
</gene>
<comment type="similarity">
    <text evidence="1">Belongs to the class-I pyridine nucleotide-disulfide oxidoreductase family.</text>
</comment>
<evidence type="ECO:0000259" key="7">
    <source>
        <dbReference type="Pfam" id="PF02852"/>
    </source>
</evidence>
<dbReference type="SUPFAM" id="SSF55424">
    <property type="entry name" value="FAD/NAD-linked reductases, dimerisation (C-terminal) domain"/>
    <property type="match status" value="1"/>
</dbReference>
<dbReference type="InterPro" id="IPR016156">
    <property type="entry name" value="FAD/NAD-linked_Rdtase_dimer_sf"/>
</dbReference>
<dbReference type="InterPro" id="IPR023753">
    <property type="entry name" value="FAD/NAD-binding_dom"/>
</dbReference>
<feature type="binding site" evidence="5">
    <location>
        <begin position="231"/>
        <end position="238"/>
    </location>
    <ligand>
        <name>NAD(+)</name>
        <dbReference type="ChEBI" id="CHEBI:57540"/>
    </ligand>
</feature>
<evidence type="ECO:0000256" key="2">
    <source>
        <dbReference type="ARBA" id="ARBA00022630"/>
    </source>
</evidence>
<reference evidence="9" key="1">
    <citation type="submission" date="2023-06" db="EMBL/GenBank/DDBJ databases">
        <title>Black Yeasts Isolated from many extreme environments.</title>
        <authorList>
            <person name="Coleine C."/>
            <person name="Stajich J.E."/>
            <person name="Selbmann L."/>
        </authorList>
    </citation>
    <scope>NUCLEOTIDE SEQUENCE</scope>
    <source>
        <strain evidence="9">CCFEE 5200</strain>
    </source>
</reference>
<dbReference type="EMBL" id="JAUJLE010000433">
    <property type="protein sequence ID" value="KAK0956559.1"/>
    <property type="molecule type" value="Genomic_DNA"/>
</dbReference>
<evidence type="ECO:0000259" key="8">
    <source>
        <dbReference type="Pfam" id="PF07992"/>
    </source>
</evidence>
<evidence type="ECO:0000256" key="6">
    <source>
        <dbReference type="PIRSR" id="PIRSR000350-4"/>
    </source>
</evidence>
<dbReference type="Proteomes" id="UP001175353">
    <property type="component" value="Unassembled WGS sequence"/>
</dbReference>
<dbReference type="PIRSF" id="PIRSF000350">
    <property type="entry name" value="Mercury_reductase_MerA"/>
    <property type="match status" value="1"/>
</dbReference>
<keyword evidence="3 5" id="KW-0274">FAD</keyword>
<keyword evidence="5" id="KW-0520">NAD</keyword>
<evidence type="ECO:0000313" key="9">
    <source>
        <dbReference type="EMBL" id="KAK0956559.1"/>
    </source>
</evidence>
<dbReference type="Pfam" id="PF02852">
    <property type="entry name" value="Pyr_redox_dim"/>
    <property type="match status" value="1"/>
</dbReference>
<dbReference type="PRINTS" id="PR00411">
    <property type="entry name" value="PNDRDTASEI"/>
</dbReference>
<protein>
    <recommendedName>
        <fullName evidence="11">Mercuric reductase</fullName>
    </recommendedName>
</protein>
<dbReference type="Gene3D" id="3.30.390.30">
    <property type="match status" value="1"/>
</dbReference>
<keyword evidence="10" id="KW-1185">Reference proteome</keyword>
<feature type="binding site" evidence="5">
    <location>
        <position position="157"/>
    </location>
    <ligand>
        <name>FAD</name>
        <dbReference type="ChEBI" id="CHEBI:57692"/>
    </ligand>
</feature>
<keyword evidence="4" id="KW-0560">Oxidoreductase</keyword>
<dbReference type="GO" id="GO:0005759">
    <property type="term" value="C:mitochondrial matrix"/>
    <property type="evidence" value="ECO:0007669"/>
    <property type="project" value="UniProtKB-ARBA"/>
</dbReference>
<dbReference type="AlphaFoldDB" id="A0AAN6K497"/>
<feature type="domain" description="Pyridine nucleotide-disulphide oxidoreductase dimerisation" evidence="7">
    <location>
        <begin position="402"/>
        <end position="510"/>
    </location>
</feature>
<comment type="cofactor">
    <cofactor evidence="5">
        <name>FAD</name>
        <dbReference type="ChEBI" id="CHEBI:57692"/>
    </cofactor>
    <text evidence="5">Binds 1 FAD per subunit.</text>
</comment>
<organism evidence="9 10">
    <name type="scientific">Friedmanniomyces endolithicus</name>
    <dbReference type="NCBI Taxonomy" id="329885"/>
    <lineage>
        <taxon>Eukaryota</taxon>
        <taxon>Fungi</taxon>
        <taxon>Dikarya</taxon>
        <taxon>Ascomycota</taxon>
        <taxon>Pezizomycotina</taxon>
        <taxon>Dothideomycetes</taxon>
        <taxon>Dothideomycetidae</taxon>
        <taxon>Mycosphaerellales</taxon>
        <taxon>Teratosphaeriaceae</taxon>
        <taxon>Friedmanniomyces</taxon>
    </lineage>
</organism>
<dbReference type="GO" id="GO:0050660">
    <property type="term" value="F:flavin adenine dinucleotide binding"/>
    <property type="evidence" value="ECO:0007669"/>
    <property type="project" value="TreeGrafter"/>
</dbReference>
<accession>A0AAN6K497</accession>
<proteinExistence type="inferred from homology"/>
<dbReference type="PRINTS" id="PR00368">
    <property type="entry name" value="FADPNR"/>
</dbReference>
<feature type="disulfide bond" description="Redox-active" evidence="6">
    <location>
        <begin position="60"/>
        <end position="65"/>
    </location>
</feature>
<dbReference type="FunFam" id="3.30.390.30:FF:000001">
    <property type="entry name" value="Dihydrolipoyl dehydrogenase"/>
    <property type="match status" value="1"/>
</dbReference>
<sequence length="526" mass="56298">MDPEGRRNISDSTCGNAVGRYGRLVIIGGGSAAFAAAVAAAPKAASVTMVNKGLPMGGCCVNVGCGTCNALRRENLQGNRNLPYHVVPSKFLIQAAHVTSPHNNVPPFHGIHNVTERVSDFATLTAQNRALVETLRQEKYANVIADLDNVKYIEGFGRLSRNLGQLAVEVRSNHEDQSPFQVLPADRVILASGVRTSLPSQLADDLTKVDYLTNENAYFESKRPESLIVLGGGYIALEAAQMFARLGSKVTVLQRSEFVLSSLEREIGSELAQHFRGEGIEVEVGVDVTSVTPDGDKVVLKGTSRGEKRTFAASKLFLAAGRHANTEQISDVPIKLANTPHGGFVVSNALQTSIPEVYAAGDCVADSPQYVYTAAAEGKLAALNALDTLCGQETRDMDYSAVPWVVFTSPAVAGVGLGFSEARAKGIDAEASTLPLQLLPRAIVRQDTRGFVTLIRNKTDDRIVGARVLAEEGGELTMEASLAVRYGIRAKDLAAMLHPYLTWNEAWKLAALGFNKDVKTLSCCAT</sequence>
<feature type="binding site" evidence="5">
    <location>
        <position position="321"/>
    </location>
    <ligand>
        <name>NAD(+)</name>
        <dbReference type="ChEBI" id="CHEBI:57540"/>
    </ligand>
</feature>
<feature type="domain" description="FAD/NAD(P)-binding" evidence="8">
    <location>
        <begin position="23"/>
        <end position="378"/>
    </location>
</feature>
<evidence type="ECO:0000256" key="3">
    <source>
        <dbReference type="ARBA" id="ARBA00022827"/>
    </source>
</evidence>